<evidence type="ECO:0000256" key="6">
    <source>
        <dbReference type="ARBA" id="ARBA00022840"/>
    </source>
</evidence>
<name>A0A8J4ACW8_9ACTN</name>
<accession>A0A8J4ACW8</accession>
<comment type="function">
    <text evidence="10">Catalyzes the ATP-dependent conversion of 7-carboxy-7-deazaguanine (CDG) to 7-cyano-7-deazaguanine (preQ(0)).</text>
</comment>
<evidence type="ECO:0000256" key="5">
    <source>
        <dbReference type="ARBA" id="ARBA00022833"/>
    </source>
</evidence>
<dbReference type="CDD" id="cd01995">
    <property type="entry name" value="QueC-like"/>
    <property type="match status" value="1"/>
</dbReference>
<reference evidence="12" key="1">
    <citation type="journal article" date="2021" name="Int. J. Syst. Evol. Microbiol.">
        <title>Actinocatenispora comari sp. nov., an endophytic actinomycete isolated from aerial parts of Comarum salesowianum.</title>
        <authorList>
            <person name="Oyunbileg N."/>
            <person name="Iizaka Y."/>
            <person name="Hamada M."/>
            <person name="Davaapurev B.O."/>
            <person name="Fukumoto A."/>
            <person name="Tsetseg B."/>
            <person name="Kato F."/>
            <person name="Tamura T."/>
            <person name="Batkhuu J."/>
            <person name="Anzai Y."/>
        </authorList>
    </citation>
    <scope>NUCLEOTIDE SEQUENCE [LARGE SCALE GENOMIC DNA]</scope>
    <source>
        <strain evidence="12">NUM-2625</strain>
    </source>
</reference>
<keyword evidence="6 10" id="KW-0067">ATP-binding</keyword>
<dbReference type="PANTHER" id="PTHR42914:SF1">
    <property type="entry name" value="7-CYANO-7-DEAZAGUANINE SYNTHASE"/>
    <property type="match status" value="1"/>
</dbReference>
<proteinExistence type="inferred from homology"/>
<evidence type="ECO:0000256" key="1">
    <source>
        <dbReference type="ARBA" id="ARBA00005061"/>
    </source>
</evidence>
<dbReference type="Proteomes" id="UP000614996">
    <property type="component" value="Unassembled WGS sequence"/>
</dbReference>
<feature type="binding site" evidence="10">
    <location>
        <begin position="26"/>
        <end position="36"/>
    </location>
    <ligand>
        <name>ATP</name>
        <dbReference type="ChEBI" id="CHEBI:30616"/>
    </ligand>
</feature>
<dbReference type="Gene3D" id="3.40.50.620">
    <property type="entry name" value="HUPs"/>
    <property type="match status" value="1"/>
</dbReference>
<dbReference type="EC" id="6.3.4.20" evidence="8 10"/>
<feature type="binding site" evidence="10">
    <location>
        <position position="215"/>
    </location>
    <ligand>
        <name>Zn(2+)</name>
        <dbReference type="ChEBI" id="CHEBI:29105"/>
    </ligand>
</feature>
<feature type="binding site" evidence="10">
    <location>
        <position position="218"/>
    </location>
    <ligand>
        <name>Zn(2+)</name>
        <dbReference type="ChEBI" id="CHEBI:29105"/>
    </ligand>
</feature>
<sequence length="248" mass="25837">MTATATTPAAKPQPLARLPRHAVVIASGGLDSTVLAYWLKSLGAQLTLLSADYGQRHRIELHYAALVGAALGAQHQTVDLTSVGKLLSGSALTDPDVEVPAGHYTDTSMRTTVVPHRSALLLDVAIGLAVATGADLVAFGAHAGDHPIYPDCRPEFVDAIRRAVLVANDGFLTDGFAVAAPFIAMTKADIVRLGAELSVPFAATWSCYRGHQQHCGTCGTCVERAEAFQVAGVEDPTGYAEAPGRGLA</sequence>
<dbReference type="GO" id="GO:0008616">
    <property type="term" value="P:tRNA queuosine(34) biosynthetic process"/>
    <property type="evidence" value="ECO:0007669"/>
    <property type="project" value="UniProtKB-UniRule"/>
</dbReference>
<evidence type="ECO:0000256" key="10">
    <source>
        <dbReference type="HAMAP-Rule" id="MF_01633"/>
    </source>
</evidence>
<dbReference type="SUPFAM" id="SSF52402">
    <property type="entry name" value="Adenine nucleotide alpha hydrolases-like"/>
    <property type="match status" value="1"/>
</dbReference>
<feature type="binding site" evidence="10">
    <location>
        <position position="207"/>
    </location>
    <ligand>
        <name>Zn(2+)</name>
        <dbReference type="ChEBI" id="CHEBI:29105"/>
    </ligand>
</feature>
<keyword evidence="4 10" id="KW-0547">Nucleotide-binding</keyword>
<comment type="pathway">
    <text evidence="1 10">Purine metabolism; 7-cyano-7-deazaguanine biosynthesis.</text>
</comment>
<evidence type="ECO:0000256" key="8">
    <source>
        <dbReference type="ARBA" id="ARBA00039149"/>
    </source>
</evidence>
<evidence type="ECO:0000256" key="4">
    <source>
        <dbReference type="ARBA" id="ARBA00022741"/>
    </source>
</evidence>
<dbReference type="RefSeq" id="WP_207126748.1">
    <property type="nucleotide sequence ID" value="NZ_BOPO01000084.1"/>
</dbReference>
<evidence type="ECO:0000256" key="9">
    <source>
        <dbReference type="ARBA" id="ARBA00047890"/>
    </source>
</evidence>
<dbReference type="AlphaFoldDB" id="A0A8J4ACW8"/>
<dbReference type="Pfam" id="PF06508">
    <property type="entry name" value="QueC"/>
    <property type="match status" value="1"/>
</dbReference>
<organism evidence="11 12">
    <name type="scientific">Actinocatenispora comari</name>
    <dbReference type="NCBI Taxonomy" id="2807577"/>
    <lineage>
        <taxon>Bacteria</taxon>
        <taxon>Bacillati</taxon>
        <taxon>Actinomycetota</taxon>
        <taxon>Actinomycetes</taxon>
        <taxon>Micromonosporales</taxon>
        <taxon>Micromonosporaceae</taxon>
        <taxon>Actinocatenispora</taxon>
    </lineage>
</organism>
<keyword evidence="10" id="KW-0671">Queuosine biosynthesis</keyword>
<evidence type="ECO:0000256" key="3">
    <source>
        <dbReference type="ARBA" id="ARBA00022723"/>
    </source>
</evidence>
<dbReference type="NCBIfam" id="TIGR00364">
    <property type="entry name" value="7-cyano-7-deazaguanine synthase QueC"/>
    <property type="match status" value="1"/>
</dbReference>
<evidence type="ECO:0000313" key="11">
    <source>
        <dbReference type="EMBL" id="GIL29054.1"/>
    </source>
</evidence>
<dbReference type="InterPro" id="IPR014729">
    <property type="entry name" value="Rossmann-like_a/b/a_fold"/>
</dbReference>
<dbReference type="EMBL" id="BOPO01000084">
    <property type="protein sequence ID" value="GIL29054.1"/>
    <property type="molecule type" value="Genomic_DNA"/>
</dbReference>
<keyword evidence="12" id="KW-1185">Reference proteome</keyword>
<comment type="similarity">
    <text evidence="7 10">Belongs to the QueC family.</text>
</comment>
<evidence type="ECO:0000256" key="7">
    <source>
        <dbReference type="ARBA" id="ARBA00037993"/>
    </source>
</evidence>
<comment type="cofactor">
    <cofactor evidence="10">
        <name>Zn(2+)</name>
        <dbReference type="ChEBI" id="CHEBI:29105"/>
    </cofactor>
    <text evidence="10">Binds 1 zinc ion per subunit.</text>
</comment>
<gene>
    <name evidence="10 11" type="primary">queC</name>
    <name evidence="11" type="ORF">NUM_43080</name>
</gene>
<dbReference type="HAMAP" id="MF_01633">
    <property type="entry name" value="QueC"/>
    <property type="match status" value="1"/>
</dbReference>
<dbReference type="InterPro" id="IPR018317">
    <property type="entry name" value="QueC"/>
</dbReference>
<dbReference type="GO" id="GO:0005524">
    <property type="term" value="F:ATP binding"/>
    <property type="evidence" value="ECO:0007669"/>
    <property type="project" value="UniProtKB-UniRule"/>
</dbReference>
<keyword evidence="5 10" id="KW-0862">Zinc</keyword>
<comment type="caution">
    <text evidence="11">The sequence shown here is derived from an EMBL/GenBank/DDBJ whole genome shotgun (WGS) entry which is preliminary data.</text>
</comment>
<keyword evidence="2 10" id="KW-0436">Ligase</keyword>
<dbReference type="PANTHER" id="PTHR42914">
    <property type="entry name" value="7-CYANO-7-DEAZAGUANINE SYNTHASE"/>
    <property type="match status" value="1"/>
</dbReference>
<protein>
    <recommendedName>
        <fullName evidence="8 10">7-cyano-7-deazaguanine synthase</fullName>
        <ecNumber evidence="8 10">6.3.4.20</ecNumber>
    </recommendedName>
    <alternativeName>
        <fullName evidence="10">7-cyano-7-carbaguanine synthase</fullName>
    </alternativeName>
    <alternativeName>
        <fullName evidence="10">PreQ(0) synthase</fullName>
    </alternativeName>
    <alternativeName>
        <fullName evidence="10">Queuosine biosynthesis protein QueC</fullName>
    </alternativeName>
</protein>
<dbReference type="UniPathway" id="UPA00391"/>
<keyword evidence="3 10" id="KW-0479">Metal-binding</keyword>
<comment type="catalytic activity">
    <reaction evidence="9 10">
        <text>7-carboxy-7-carbaguanine + NH4(+) + 2 ATP = 7-cyano-7-carbaguanine + 2 AMP + 2 diphosphate + 2 H(+)</text>
        <dbReference type="Rhea" id="RHEA:27982"/>
        <dbReference type="ChEBI" id="CHEBI:15378"/>
        <dbReference type="ChEBI" id="CHEBI:28938"/>
        <dbReference type="ChEBI" id="CHEBI:30616"/>
        <dbReference type="ChEBI" id="CHEBI:33019"/>
        <dbReference type="ChEBI" id="CHEBI:45075"/>
        <dbReference type="ChEBI" id="CHEBI:61036"/>
        <dbReference type="ChEBI" id="CHEBI:456215"/>
        <dbReference type="EC" id="6.3.4.20"/>
    </reaction>
</comment>
<evidence type="ECO:0000313" key="12">
    <source>
        <dbReference type="Proteomes" id="UP000614996"/>
    </source>
</evidence>
<dbReference type="GO" id="GO:0016879">
    <property type="term" value="F:ligase activity, forming carbon-nitrogen bonds"/>
    <property type="evidence" value="ECO:0007669"/>
    <property type="project" value="UniProtKB-UniRule"/>
</dbReference>
<feature type="binding site" evidence="10">
    <location>
        <position position="221"/>
    </location>
    <ligand>
        <name>Zn(2+)</name>
        <dbReference type="ChEBI" id="CHEBI:29105"/>
    </ligand>
</feature>
<dbReference type="PIRSF" id="PIRSF006293">
    <property type="entry name" value="ExsB"/>
    <property type="match status" value="1"/>
</dbReference>
<dbReference type="GO" id="GO:0008270">
    <property type="term" value="F:zinc ion binding"/>
    <property type="evidence" value="ECO:0007669"/>
    <property type="project" value="UniProtKB-UniRule"/>
</dbReference>
<evidence type="ECO:0000256" key="2">
    <source>
        <dbReference type="ARBA" id="ARBA00022598"/>
    </source>
</evidence>